<gene>
    <name evidence="3" type="ORF">UV41_C0026G0009</name>
</gene>
<dbReference type="InterPro" id="IPR036388">
    <property type="entry name" value="WH-like_DNA-bd_sf"/>
</dbReference>
<dbReference type="CDD" id="cd00081">
    <property type="entry name" value="Hint"/>
    <property type="match status" value="1"/>
</dbReference>
<reference evidence="3 4" key="1">
    <citation type="journal article" date="2015" name="Nature">
        <title>rRNA introns, odd ribosomes, and small enigmatic genomes across a large radiation of phyla.</title>
        <authorList>
            <person name="Brown C.T."/>
            <person name="Hug L.A."/>
            <person name="Thomas B.C."/>
            <person name="Sharon I."/>
            <person name="Castelle C.J."/>
            <person name="Singh A."/>
            <person name="Wilkins M.J."/>
            <person name="Williams K.H."/>
            <person name="Banfield J.F."/>
        </authorList>
    </citation>
    <scope>NUCLEOTIDE SEQUENCE [LARGE SCALE GENOMIC DNA]</scope>
</reference>
<dbReference type="Proteomes" id="UP000034785">
    <property type="component" value="Unassembled WGS sequence"/>
</dbReference>
<evidence type="ECO:0000313" key="4">
    <source>
        <dbReference type="Proteomes" id="UP000034785"/>
    </source>
</evidence>
<dbReference type="InterPro" id="IPR003586">
    <property type="entry name" value="Hint_dom_C"/>
</dbReference>
<proteinExistence type="predicted"/>
<evidence type="ECO:0000259" key="2">
    <source>
        <dbReference type="PROSITE" id="PS51688"/>
    </source>
</evidence>
<name>A0A0G1BAQ5_9BACT</name>
<dbReference type="PROSITE" id="PS50818">
    <property type="entry name" value="INTEIN_C_TER"/>
    <property type="match status" value="1"/>
</dbReference>
<dbReference type="Gene3D" id="2.170.16.10">
    <property type="entry name" value="Hedgehog/Intein (Hint) domain"/>
    <property type="match status" value="1"/>
</dbReference>
<accession>A0A0G1BAQ5</accession>
<feature type="non-terminal residue" evidence="3">
    <location>
        <position position="1"/>
    </location>
</feature>
<comment type="caution">
    <text evidence="3">The sequence shown here is derived from an EMBL/GenBank/DDBJ whole genome shotgun (WGS) entry which is preliminary data.</text>
</comment>
<dbReference type="PATRIC" id="fig|1618425.3.peg.492"/>
<dbReference type="SMART" id="SM00305">
    <property type="entry name" value="HintC"/>
    <property type="match status" value="1"/>
</dbReference>
<dbReference type="SUPFAM" id="SSF51294">
    <property type="entry name" value="Hedgehog/intein (Hint) domain"/>
    <property type="match status" value="1"/>
</dbReference>
<evidence type="ECO:0000256" key="1">
    <source>
        <dbReference type="SAM" id="MobiDB-lite"/>
    </source>
</evidence>
<dbReference type="InterPro" id="IPR030392">
    <property type="entry name" value="S74_ICA"/>
</dbReference>
<organism evidence="3 4">
    <name type="scientific">Candidatus Daviesbacteria bacterium GW2011_GWA2_42_7</name>
    <dbReference type="NCBI Taxonomy" id="1618425"/>
    <lineage>
        <taxon>Bacteria</taxon>
        <taxon>Candidatus Daviesiibacteriota</taxon>
    </lineage>
</organism>
<protein>
    <recommendedName>
        <fullName evidence="2">Peptidase S74 domain-containing protein</fullName>
    </recommendedName>
</protein>
<sequence length="1052" mass="106899">YRSTTHTVFSIDKGYHKFVNLSIRSTGSGLTLPSTGPEGPLRPSNGNKVEGSIHSTQKTSWKKVSELKPGDIIATVDGWEKIQAKYSTGRKQTYDLQIEGTHNFVGNNIVAHNTIIFGAGEGSTPTTTPLRGAAATGTNIAGANFTFDASNGTGTGGSGAFIFRTAPVGTTGSTANTLAEIMRITPGGNVGIGTTAPATKLDVNGTVTATSFTGAGTGLTGTASSLTAGNVTTNANLTGVITSVGNATSIASQTGTGTKFVVDTSPTLVTPILGVASATSLAVPALTTASGAMSITPAAGSNLNIALSTTGDFAVNTSQLYVDTSTGNVGIGTAEPGAPLHVSDGGTIPTLVGGEKIIAQENSAAGDHSRIAIVSGTSGYSTLLFGDSGDIDIGGILYNNADNSMRFDVNANTGGVLFLKSDGNVGIGTAGPLARLALVGGSTLRFGNDGDSGDNSLYLRGGTTGDKADITLNHYGYADWHIAAGLNGNGYFSITNSGSAGATDGITMDTAGNVGIGATVPGQKLHIKAAAGTVSSKIFLEAGDNTRNGYIEGGSNDGIGGSFLALGYASTSELIRINGTGNVGIGDVDPDYKLDVKGTICQDTDSSESCDGTVTSDIRLKTNVEEIGSALDKIGQLRGVYFDWDVTNPTTEHLGRGTRQVGVIAQEVEAVFPSLVYSDMQGYKMVDYQKLTAVLIEGVKEQQAEINDLIAGQAGVANLNIDSEGKLTAPEVKTDKLIISLPSTDYSLPLLNSSLLTMNPSTSLGTGYEPSANNYNVDVLASLGSISEAILGISTSEATTSAALASLETTVASQSSALSASNAAIADLQAQVASLSSQLTANSSQPESSSSAVSSSQSAVSNLNLTSADLLLATDSASLAANYQLLTASEATISGQLTAYQATISDTFKALGNSFLGNTVVAGDFSVDGTLSLTGSSLSNLSTLYIQNSPLATLVDFFNGLVTINKEGNLAVESLSVGSSTLGSGTIPAGETEVPISNTNIQVNSKVFLTPTSDLEGTLAVSGQIPGLGFVVKTNKVSSQDITFNWWIVGTR</sequence>
<dbReference type="InterPro" id="IPR030934">
    <property type="entry name" value="Intein_C"/>
</dbReference>
<feature type="domain" description="Peptidase S74" evidence="2">
    <location>
        <begin position="616"/>
        <end position="713"/>
    </location>
</feature>
<evidence type="ECO:0000313" key="3">
    <source>
        <dbReference type="EMBL" id="KKS70352.1"/>
    </source>
</evidence>
<feature type="region of interest" description="Disordered" evidence="1">
    <location>
        <begin position="29"/>
        <end position="57"/>
    </location>
</feature>
<dbReference type="PROSITE" id="PS51688">
    <property type="entry name" value="ICA"/>
    <property type="match status" value="1"/>
</dbReference>
<dbReference type="InterPro" id="IPR036844">
    <property type="entry name" value="Hint_dom_sf"/>
</dbReference>
<dbReference type="EMBL" id="LCEJ01000026">
    <property type="protein sequence ID" value="KKS70352.1"/>
    <property type="molecule type" value="Genomic_DNA"/>
</dbReference>
<dbReference type="NCBIfam" id="TIGR01443">
    <property type="entry name" value="intein_Cterm"/>
    <property type="match status" value="1"/>
</dbReference>
<dbReference type="Pfam" id="PF13884">
    <property type="entry name" value="Peptidase_S74"/>
    <property type="match status" value="1"/>
</dbReference>
<dbReference type="AlphaFoldDB" id="A0A0G1BAQ5"/>
<dbReference type="Gene3D" id="1.10.10.10">
    <property type="entry name" value="Winged helix-like DNA-binding domain superfamily/Winged helix DNA-binding domain"/>
    <property type="match status" value="1"/>
</dbReference>